<organism evidence="2 3">
    <name type="scientific">Desulforhabdus amnigena</name>
    <dbReference type="NCBI Taxonomy" id="40218"/>
    <lineage>
        <taxon>Bacteria</taxon>
        <taxon>Pseudomonadati</taxon>
        <taxon>Thermodesulfobacteriota</taxon>
        <taxon>Syntrophobacteria</taxon>
        <taxon>Syntrophobacterales</taxon>
        <taxon>Syntrophobacteraceae</taxon>
        <taxon>Desulforhabdus</taxon>
    </lineage>
</organism>
<evidence type="ECO:0000313" key="3">
    <source>
        <dbReference type="Proteomes" id="UP001144372"/>
    </source>
</evidence>
<dbReference type="EMBL" id="BSDR01000001">
    <property type="protein sequence ID" value="GLI35250.1"/>
    <property type="molecule type" value="Genomic_DNA"/>
</dbReference>
<feature type="coiled-coil region" evidence="1">
    <location>
        <begin position="19"/>
        <end position="51"/>
    </location>
</feature>
<keyword evidence="1" id="KW-0175">Coiled coil</keyword>
<name>A0A9W6L9H1_9BACT</name>
<protein>
    <submittedName>
        <fullName evidence="2">Uncharacterized protein</fullName>
    </submittedName>
</protein>
<accession>A0A9W6L9H1</accession>
<reference evidence="2" key="1">
    <citation type="submission" date="2022-12" db="EMBL/GenBank/DDBJ databases">
        <title>Reference genome sequencing for broad-spectrum identification of bacterial and archaeal isolates by mass spectrometry.</title>
        <authorList>
            <person name="Sekiguchi Y."/>
            <person name="Tourlousse D.M."/>
        </authorList>
    </citation>
    <scope>NUCLEOTIDE SEQUENCE</scope>
    <source>
        <strain evidence="2">ASRB1</strain>
    </source>
</reference>
<evidence type="ECO:0000313" key="2">
    <source>
        <dbReference type="EMBL" id="GLI35250.1"/>
    </source>
</evidence>
<dbReference type="Proteomes" id="UP001144372">
    <property type="component" value="Unassembled WGS sequence"/>
</dbReference>
<evidence type="ECO:0000256" key="1">
    <source>
        <dbReference type="SAM" id="Coils"/>
    </source>
</evidence>
<sequence>MGNGKPFGEILEDADKLTLEEQEELIDVLSRRIAERRRNLLARDVRSARDELRKGRCRPVTTDEIMTEILS</sequence>
<dbReference type="AlphaFoldDB" id="A0A9W6L9H1"/>
<gene>
    <name evidence="2" type="ORF">DAMNIGENAA_26830</name>
</gene>
<proteinExistence type="predicted"/>
<dbReference type="RefSeq" id="WP_281794889.1">
    <property type="nucleotide sequence ID" value="NZ_BSDR01000001.1"/>
</dbReference>
<comment type="caution">
    <text evidence="2">The sequence shown here is derived from an EMBL/GenBank/DDBJ whole genome shotgun (WGS) entry which is preliminary data.</text>
</comment>
<keyword evidence="3" id="KW-1185">Reference proteome</keyword>